<protein>
    <recommendedName>
        <fullName evidence="1">Transketolase-like pyrimidine-binding domain-containing protein</fullName>
    </recommendedName>
</protein>
<dbReference type="Pfam" id="PF02779">
    <property type="entry name" value="Transket_pyr"/>
    <property type="match status" value="1"/>
</dbReference>
<gene>
    <name evidence="2" type="ORF">A2824_03090</name>
</gene>
<evidence type="ECO:0000313" key="2">
    <source>
        <dbReference type="EMBL" id="OGI69675.1"/>
    </source>
</evidence>
<dbReference type="InterPro" id="IPR051157">
    <property type="entry name" value="PDH/Transketolase"/>
</dbReference>
<dbReference type="Gene3D" id="3.40.50.970">
    <property type="match status" value="1"/>
</dbReference>
<evidence type="ECO:0000259" key="1">
    <source>
        <dbReference type="SMART" id="SM00861"/>
    </source>
</evidence>
<organism evidence="2 3">
    <name type="scientific">Candidatus Nomurabacteria bacterium RIFCSPHIGHO2_01_FULL_42_16</name>
    <dbReference type="NCBI Taxonomy" id="1801743"/>
    <lineage>
        <taxon>Bacteria</taxon>
        <taxon>Candidatus Nomuraibacteriota</taxon>
    </lineage>
</organism>
<dbReference type="InterPro" id="IPR033248">
    <property type="entry name" value="Transketolase_C"/>
</dbReference>
<dbReference type="AlphaFoldDB" id="A0A1F6VJI5"/>
<dbReference type="SUPFAM" id="SSF52518">
    <property type="entry name" value="Thiamin diphosphate-binding fold (THDP-binding)"/>
    <property type="match status" value="1"/>
</dbReference>
<dbReference type="CDD" id="cd07033">
    <property type="entry name" value="TPP_PYR_DXS_TK_like"/>
    <property type="match status" value="1"/>
</dbReference>
<dbReference type="PANTHER" id="PTHR43825">
    <property type="entry name" value="PYRUVATE DEHYDROGENASE E1 COMPONENT"/>
    <property type="match status" value="1"/>
</dbReference>
<dbReference type="InterPro" id="IPR005475">
    <property type="entry name" value="Transketolase-like_Pyr-bd"/>
</dbReference>
<dbReference type="Pfam" id="PF02780">
    <property type="entry name" value="Transketolase_C"/>
    <property type="match status" value="1"/>
</dbReference>
<comment type="caution">
    <text evidence="2">The sequence shown here is derived from an EMBL/GenBank/DDBJ whole genome shotgun (WGS) entry which is preliminary data.</text>
</comment>
<dbReference type="InterPro" id="IPR009014">
    <property type="entry name" value="Transketo_C/PFOR_II"/>
</dbReference>
<proteinExistence type="predicted"/>
<dbReference type="PANTHER" id="PTHR43825:SF1">
    <property type="entry name" value="TRANSKETOLASE-LIKE PYRIMIDINE-BINDING DOMAIN-CONTAINING PROTEIN"/>
    <property type="match status" value="1"/>
</dbReference>
<dbReference type="Proteomes" id="UP000178059">
    <property type="component" value="Unassembled WGS sequence"/>
</dbReference>
<sequence length="292" mass="32188">MRKQFVKTIEEILKEDKRLVLLLGDIGVFGFRDSLSRFPDRVYNIGILEQATIGLAAGLAMQELIPVVHTIAPFATERCFEQIKNDFGYQKLGGNIVSVGASYDYAALGCTHHCPADVGILMNIPDIQIVVPGAASEFDSLFKQAYANGKMTYFRLSERENQIEFPVKLGCANVVKKGKLGTVIAVGPLLDKVMSATKDLDVTVIYLATIRPFDFETISKNIAGGKVLICEPYYSGAITGDIIMASKQPLKIDLLGVPKEFLNKYGTMEEHDGHIGFTEKDIFNRVKQLCQA</sequence>
<evidence type="ECO:0000313" key="3">
    <source>
        <dbReference type="Proteomes" id="UP000178059"/>
    </source>
</evidence>
<dbReference type="EMBL" id="MFTT01000021">
    <property type="protein sequence ID" value="OGI69675.1"/>
    <property type="molecule type" value="Genomic_DNA"/>
</dbReference>
<name>A0A1F6VJI5_9BACT</name>
<feature type="domain" description="Transketolase-like pyrimidine-binding" evidence="1">
    <location>
        <begin position="1"/>
        <end position="162"/>
    </location>
</feature>
<dbReference type="SUPFAM" id="SSF52922">
    <property type="entry name" value="TK C-terminal domain-like"/>
    <property type="match status" value="1"/>
</dbReference>
<dbReference type="SMART" id="SM00861">
    <property type="entry name" value="Transket_pyr"/>
    <property type="match status" value="1"/>
</dbReference>
<dbReference type="STRING" id="1801743.A2824_03090"/>
<dbReference type="Gene3D" id="3.40.50.920">
    <property type="match status" value="1"/>
</dbReference>
<dbReference type="InterPro" id="IPR029061">
    <property type="entry name" value="THDP-binding"/>
</dbReference>
<accession>A0A1F6VJI5</accession>
<reference evidence="2 3" key="1">
    <citation type="journal article" date="2016" name="Nat. Commun.">
        <title>Thousands of microbial genomes shed light on interconnected biogeochemical processes in an aquifer system.</title>
        <authorList>
            <person name="Anantharaman K."/>
            <person name="Brown C.T."/>
            <person name="Hug L.A."/>
            <person name="Sharon I."/>
            <person name="Castelle C.J."/>
            <person name="Probst A.J."/>
            <person name="Thomas B.C."/>
            <person name="Singh A."/>
            <person name="Wilkins M.J."/>
            <person name="Karaoz U."/>
            <person name="Brodie E.L."/>
            <person name="Williams K.H."/>
            <person name="Hubbard S.S."/>
            <person name="Banfield J.F."/>
        </authorList>
    </citation>
    <scope>NUCLEOTIDE SEQUENCE [LARGE SCALE GENOMIC DNA]</scope>
</reference>